<keyword evidence="2" id="KW-1185">Reference proteome</keyword>
<gene>
    <name evidence="1" type="ORF">HNR67_006651</name>
</gene>
<evidence type="ECO:0000313" key="2">
    <source>
        <dbReference type="Proteomes" id="UP000533598"/>
    </source>
</evidence>
<dbReference type="EMBL" id="JACHMH010000001">
    <property type="protein sequence ID" value="MBB4680533.1"/>
    <property type="molecule type" value="Genomic_DNA"/>
</dbReference>
<dbReference type="AlphaFoldDB" id="A0A7W7CG19"/>
<reference evidence="1 2" key="1">
    <citation type="submission" date="2020-08" db="EMBL/GenBank/DDBJ databases">
        <title>Sequencing the genomes of 1000 actinobacteria strains.</title>
        <authorList>
            <person name="Klenk H.-P."/>
        </authorList>
    </citation>
    <scope>NUCLEOTIDE SEQUENCE [LARGE SCALE GENOMIC DNA]</scope>
    <source>
        <strain evidence="1 2">DSM 44230</strain>
    </source>
</reference>
<organism evidence="1 2">
    <name type="scientific">Crossiella cryophila</name>
    <dbReference type="NCBI Taxonomy" id="43355"/>
    <lineage>
        <taxon>Bacteria</taxon>
        <taxon>Bacillati</taxon>
        <taxon>Actinomycetota</taxon>
        <taxon>Actinomycetes</taxon>
        <taxon>Pseudonocardiales</taxon>
        <taxon>Pseudonocardiaceae</taxon>
        <taxon>Crossiella</taxon>
    </lineage>
</organism>
<sequence>MAGTRADGRLVEVCPYGCGMEIRGHVLGTLQEVLSVHVHLWHGWQMNPGAIRVQASQAERVAKGEW</sequence>
<protein>
    <submittedName>
        <fullName evidence="1">Uncharacterized protein</fullName>
    </submittedName>
</protein>
<accession>A0A7W7CG19</accession>
<proteinExistence type="predicted"/>
<dbReference type="Proteomes" id="UP000533598">
    <property type="component" value="Unassembled WGS sequence"/>
</dbReference>
<comment type="caution">
    <text evidence="1">The sequence shown here is derived from an EMBL/GenBank/DDBJ whole genome shotgun (WGS) entry which is preliminary data.</text>
</comment>
<name>A0A7W7CG19_9PSEU</name>
<evidence type="ECO:0000313" key="1">
    <source>
        <dbReference type="EMBL" id="MBB4680533.1"/>
    </source>
</evidence>